<dbReference type="PATRIC" id="fig|1053236.3.peg.6195"/>
<dbReference type="EMBL" id="AHFE01000075">
    <property type="protein sequence ID" value="EOP32295.1"/>
    <property type="molecule type" value="Genomic_DNA"/>
</dbReference>
<evidence type="ECO:0008006" key="3">
    <source>
        <dbReference type="Google" id="ProtNLM"/>
    </source>
</evidence>
<sequence>MEILQNFTLAKAKKELSPHIKHLPQIKGAINRAVQNVIKDIDSMLLKCEGVTTKEHLKSPRKYEALEFVLSYLVQEGYAQFRQEHISKKSGISKPLINDVIGLLMDLKVCHQIKVRRYGKIAPSVYVLTLHNNYLKIVEYFKEKWAFVIDIYSTFTEFLSKKIKTKHSTSEDQQNDNKVSNTCNGINFFTPEELEEDKEPKQVIDRVKDLTDFLSEDQQKAYFHIMGQHITNLSEKDAFAIANRLPIHIDSVKRRLFEDCVRKYKDIQAEKSNVAHFMTTFEKEIEFYIQRKEEKAREEEMSKFRPRVPFYNWLES</sequence>
<gene>
    <name evidence="1" type="ORF">IK1_05831</name>
</gene>
<evidence type="ECO:0000313" key="2">
    <source>
        <dbReference type="Proteomes" id="UP000014020"/>
    </source>
</evidence>
<comment type="caution">
    <text evidence="1">The sequence shown here is derived from an EMBL/GenBank/DDBJ whole genome shotgun (WGS) entry which is preliminary data.</text>
</comment>
<name>R8MD08_BACCX</name>
<dbReference type="HOGENOM" id="CLU_878978_0_0_9"/>
<accession>R8MD08</accession>
<dbReference type="RefSeq" id="WP_016121279.1">
    <property type="nucleotide sequence ID" value="NZ_KB976684.1"/>
</dbReference>
<dbReference type="AlphaFoldDB" id="R8MD08"/>
<organism evidence="1 2">
    <name type="scientific">Bacillus cereus (strain VD146)</name>
    <dbReference type="NCBI Taxonomy" id="1053236"/>
    <lineage>
        <taxon>Bacteria</taxon>
        <taxon>Bacillati</taxon>
        <taxon>Bacillota</taxon>
        <taxon>Bacilli</taxon>
        <taxon>Bacillales</taxon>
        <taxon>Bacillaceae</taxon>
        <taxon>Bacillus</taxon>
        <taxon>Bacillus cereus group</taxon>
    </lineage>
</organism>
<reference evidence="2" key="1">
    <citation type="submission" date="2012-12" db="EMBL/GenBank/DDBJ databases">
        <title>The genome sequence of Bacillus cereus VD146.</title>
        <authorList>
            <consortium name="The Broad Institute Genome Sequencing Platform"/>
            <consortium name="The Broad Institute Genome Sequencing Center for Infectious Disease"/>
            <person name="Feldgarden M."/>
            <person name="Van der Auwera G.A."/>
            <person name="Mahillon J."/>
            <person name="Duprez V."/>
            <person name="Timmery S."/>
            <person name="Mattelet C."/>
            <person name="Dierick K."/>
            <person name="Sun M."/>
            <person name="Yu Z."/>
            <person name="Zhu L."/>
            <person name="Hu X."/>
            <person name="Shank E.B."/>
            <person name="Swiecicka I."/>
            <person name="Hansen B.M."/>
            <person name="Andrup L."/>
            <person name="Walker B."/>
            <person name="Young S.K."/>
            <person name="Zeng Q."/>
            <person name="Gargeya S."/>
            <person name="Fitzgerald M."/>
            <person name="Haas B."/>
            <person name="Abouelleil A."/>
            <person name="Alvarado L."/>
            <person name="Arachchi H.M."/>
            <person name="Berlin A.M."/>
            <person name="Chapman S.B."/>
            <person name="Dewar J."/>
            <person name="Goldberg J."/>
            <person name="Griggs A."/>
            <person name="Gujja S."/>
            <person name="Hansen M."/>
            <person name="Howarth C."/>
            <person name="Imamovic A."/>
            <person name="Larimer J."/>
            <person name="McCowan C."/>
            <person name="Murphy C."/>
            <person name="Neiman D."/>
            <person name="Pearson M."/>
            <person name="Priest M."/>
            <person name="Roberts A."/>
            <person name="Saif S."/>
            <person name="Shea T."/>
            <person name="Sisk P."/>
            <person name="Sykes S."/>
            <person name="Wortman J."/>
            <person name="Nusbaum C."/>
            <person name="Birren B."/>
        </authorList>
    </citation>
    <scope>NUCLEOTIDE SEQUENCE [LARGE SCALE GENOMIC DNA]</scope>
    <source>
        <strain evidence="2">VD146</strain>
    </source>
</reference>
<dbReference type="Proteomes" id="UP000014020">
    <property type="component" value="Unassembled WGS sequence"/>
</dbReference>
<evidence type="ECO:0000313" key="1">
    <source>
        <dbReference type="EMBL" id="EOP32295.1"/>
    </source>
</evidence>
<proteinExistence type="predicted"/>
<protein>
    <recommendedName>
        <fullName evidence="3">Replicase RepFR55</fullName>
    </recommendedName>
</protein>